<protein>
    <submittedName>
        <fullName evidence="1">Uncharacterized protein</fullName>
    </submittedName>
</protein>
<dbReference type="eggNOG" id="ENOG5032TBP">
    <property type="taxonomic scope" value="Bacteria"/>
</dbReference>
<dbReference type="EMBL" id="ABWK02000023">
    <property type="protein sequence ID" value="EEX67889.1"/>
    <property type="molecule type" value="Genomic_DNA"/>
</dbReference>
<dbReference type="PATRIC" id="fig|500635.8.peg.2027"/>
<dbReference type="AlphaFoldDB" id="C9KQ98"/>
<dbReference type="STRING" id="500635.MITSMUL_05413"/>
<accession>C9KQ98</accession>
<keyword evidence="2" id="KW-1185">Reference proteome</keyword>
<name>C9KQ98_9FIRM</name>
<reference evidence="1" key="1">
    <citation type="submission" date="2009-09" db="EMBL/GenBank/DDBJ databases">
        <authorList>
            <person name="Weinstock G."/>
            <person name="Sodergren E."/>
            <person name="Clifton S."/>
            <person name="Fulton L."/>
            <person name="Fulton B."/>
            <person name="Courtney L."/>
            <person name="Fronick C."/>
            <person name="Harrison M."/>
            <person name="Strong C."/>
            <person name="Farmer C."/>
            <person name="Delahaunty K."/>
            <person name="Markovic C."/>
            <person name="Hall O."/>
            <person name="Minx P."/>
            <person name="Tomlinson C."/>
            <person name="Mitreva M."/>
            <person name="Nelson J."/>
            <person name="Hou S."/>
            <person name="Wollam A."/>
            <person name="Pepin K.H."/>
            <person name="Johnson M."/>
            <person name="Bhonagiri V."/>
            <person name="Nash W.E."/>
            <person name="Warren W."/>
            <person name="Chinwalla A."/>
            <person name="Mardis E.R."/>
            <person name="Wilson R.K."/>
        </authorList>
    </citation>
    <scope>NUCLEOTIDE SEQUENCE [LARGE SCALE GENOMIC DNA]</scope>
    <source>
        <strain evidence="1">DSM 20544</strain>
    </source>
</reference>
<dbReference type="HOGENOM" id="CLU_1026071_0_0_9"/>
<proteinExistence type="predicted"/>
<evidence type="ECO:0000313" key="2">
    <source>
        <dbReference type="Proteomes" id="UP000003671"/>
    </source>
</evidence>
<dbReference type="Proteomes" id="UP000003671">
    <property type="component" value="Unassembled WGS sequence"/>
</dbReference>
<sequence length="271" mass="30870">MQRILSKKETTMAKKKKFALIMKDDIEVRDVDGLLENYDEDTILQYYRDGSLVTWLRDRYEDELADEVEALDADEDDADLKEQLALVFGVKQDTERLEHLRQFTEDEELLAKVNQVAFDQEDLADLLDEGIDEIYLCPGTYTIPLRAKNKTYIGIGNHITATIRSKKVVDFDSLGIKFFGEIYYDEAYSSIVERASEHANITAPTAPMEASEIPEVANEPTEGANSRRDYSHTTNALLRAASEELKNVKIMTISPLFLAAKEELSDMKIRI</sequence>
<comment type="caution">
    <text evidence="1">The sequence shown here is derived from an EMBL/GenBank/DDBJ whole genome shotgun (WGS) entry which is preliminary data.</text>
</comment>
<organism evidence="1 2">
    <name type="scientific">Mitsuokella multacida DSM 20544</name>
    <dbReference type="NCBI Taxonomy" id="500635"/>
    <lineage>
        <taxon>Bacteria</taxon>
        <taxon>Bacillati</taxon>
        <taxon>Bacillota</taxon>
        <taxon>Negativicutes</taxon>
        <taxon>Selenomonadales</taxon>
        <taxon>Selenomonadaceae</taxon>
        <taxon>Mitsuokella</taxon>
    </lineage>
</organism>
<evidence type="ECO:0000313" key="1">
    <source>
        <dbReference type="EMBL" id="EEX67889.1"/>
    </source>
</evidence>
<gene>
    <name evidence="1" type="ORF">MITSMUL_05413</name>
</gene>